<evidence type="ECO:0000256" key="1">
    <source>
        <dbReference type="ARBA" id="ARBA00001957"/>
    </source>
</evidence>
<keyword evidence="7" id="KW-1185">Reference proteome</keyword>
<proteinExistence type="predicted"/>
<evidence type="ECO:0000256" key="4">
    <source>
        <dbReference type="ARBA" id="ARBA00022598"/>
    </source>
</evidence>
<organism evidence="6 7">
    <name type="scientific">Actinorugispora endophytica</name>
    <dbReference type="NCBI Taxonomy" id="1605990"/>
    <lineage>
        <taxon>Bacteria</taxon>
        <taxon>Bacillati</taxon>
        <taxon>Actinomycetota</taxon>
        <taxon>Actinomycetes</taxon>
        <taxon>Streptosporangiales</taxon>
        <taxon>Nocardiopsidaceae</taxon>
        <taxon>Actinorugispora</taxon>
    </lineage>
</organism>
<dbReference type="Proteomes" id="UP000295281">
    <property type="component" value="Unassembled WGS sequence"/>
</dbReference>
<dbReference type="Pfam" id="PF00668">
    <property type="entry name" value="Condensation"/>
    <property type="match status" value="1"/>
</dbReference>
<dbReference type="GO" id="GO:0003824">
    <property type="term" value="F:catalytic activity"/>
    <property type="evidence" value="ECO:0007669"/>
    <property type="project" value="InterPro"/>
</dbReference>
<dbReference type="SUPFAM" id="SSF52777">
    <property type="entry name" value="CoA-dependent acyltransferases"/>
    <property type="match status" value="2"/>
</dbReference>
<dbReference type="Gene3D" id="3.30.559.10">
    <property type="entry name" value="Chloramphenicol acetyltransferase-like domain"/>
    <property type="match status" value="1"/>
</dbReference>
<dbReference type="GO" id="GO:0044550">
    <property type="term" value="P:secondary metabolite biosynthetic process"/>
    <property type="evidence" value="ECO:0007669"/>
    <property type="project" value="TreeGrafter"/>
</dbReference>
<dbReference type="InterPro" id="IPR006162">
    <property type="entry name" value="Ppantetheine_attach_site"/>
</dbReference>
<dbReference type="OrthoDB" id="2085352at2"/>
<name>A0A4R6UT20_9ACTN</name>
<evidence type="ECO:0000259" key="5">
    <source>
        <dbReference type="PROSITE" id="PS50075"/>
    </source>
</evidence>
<dbReference type="Pfam" id="PF00550">
    <property type="entry name" value="PP-binding"/>
    <property type="match status" value="2"/>
</dbReference>
<dbReference type="RefSeq" id="WP_133742311.1">
    <property type="nucleotide sequence ID" value="NZ_SNYN01000013.1"/>
</dbReference>
<evidence type="ECO:0000313" key="6">
    <source>
        <dbReference type="EMBL" id="TDQ50272.1"/>
    </source>
</evidence>
<dbReference type="PANTHER" id="PTHR45527">
    <property type="entry name" value="NONRIBOSOMAL PEPTIDE SYNTHETASE"/>
    <property type="match status" value="1"/>
</dbReference>
<comment type="cofactor">
    <cofactor evidence="1">
        <name>pantetheine 4'-phosphate</name>
        <dbReference type="ChEBI" id="CHEBI:47942"/>
    </cofactor>
</comment>
<feature type="domain" description="Carrier" evidence="5">
    <location>
        <begin position="586"/>
        <end position="661"/>
    </location>
</feature>
<gene>
    <name evidence="6" type="ORF">EV190_11341</name>
</gene>
<keyword evidence="2" id="KW-0596">Phosphopantetheine</keyword>
<dbReference type="PROSITE" id="PS00012">
    <property type="entry name" value="PHOSPHOPANTETHEINE"/>
    <property type="match status" value="2"/>
</dbReference>
<sequence length="664" mass="71508">MTSPSVSPPAPGPDGTDPVESVLAGIWAELLDLDTADLTPGSSFLRLGGDSVLAVRMAALVRKRLSVVLALSDVTVEITLARLADLVRRRRTHTGAVRELPLEVSRRADPAEPFPLMPLQQGYFVGQQGGWELSYDSAHFYADVGLTGVDGDEAADALTDALERLVEHQPTLRARVTPEGRQYVLDPGAPGAVPRLLVHDLRDAPADEVAATLARVREEMATSGPDPSRGPGLDIRLSLLPGDRGRLHTAMSLLVFDGWSSTVLNRELLTLSSDWNAVLPPLEIDFGDYVSALARLPETEAWAADRDWWWSRLDALPSPPALPLRTDPKDARPALMLTLERHLSPERWAALRRNCAERGVTPSTAMLTAFSVVLSRWAGHRSMLLNSLQLNRLPLHPDINRVVGAFASTMLIPMELPAGAVFADIAADTQRVFGEHAAHNLVSGVEVARELGRRLDTTRPVGPVVFQSTLGMDAALGEKHPASVGPLGEISFDDFYHQLRTPQVALEARVYELNDEMAVVFSLVEELFDPAEVDAAFTALVELAESLADGPGWDAPVELPEALDPQGAGLRLGLPGPDRVAEESGPLRGDTEQRVAEIWEELLDVPVLDRGADFFRLGGDSLLAVRALARLAGEAGLLLGVRDFLDAPTVAGVAAAARPAGETR</sequence>
<dbReference type="InterPro" id="IPR020806">
    <property type="entry name" value="PKS_PP-bd"/>
</dbReference>
<dbReference type="Gene3D" id="3.30.559.30">
    <property type="entry name" value="Nonribosomal peptide synthetase, condensation domain"/>
    <property type="match status" value="1"/>
</dbReference>
<dbReference type="GO" id="GO:0005737">
    <property type="term" value="C:cytoplasm"/>
    <property type="evidence" value="ECO:0007669"/>
    <property type="project" value="TreeGrafter"/>
</dbReference>
<dbReference type="InterPro" id="IPR023213">
    <property type="entry name" value="CAT-like_dom_sf"/>
</dbReference>
<evidence type="ECO:0000256" key="2">
    <source>
        <dbReference type="ARBA" id="ARBA00022450"/>
    </source>
</evidence>
<dbReference type="PROSITE" id="PS50075">
    <property type="entry name" value="CARRIER"/>
    <property type="match status" value="2"/>
</dbReference>
<keyword evidence="3" id="KW-0597">Phosphoprotein</keyword>
<evidence type="ECO:0000313" key="7">
    <source>
        <dbReference type="Proteomes" id="UP000295281"/>
    </source>
</evidence>
<feature type="domain" description="Carrier" evidence="5">
    <location>
        <begin position="14"/>
        <end position="91"/>
    </location>
</feature>
<dbReference type="InterPro" id="IPR036736">
    <property type="entry name" value="ACP-like_sf"/>
</dbReference>
<dbReference type="SMART" id="SM00823">
    <property type="entry name" value="PKS_PP"/>
    <property type="match status" value="2"/>
</dbReference>
<dbReference type="Gene3D" id="1.10.1200.10">
    <property type="entry name" value="ACP-like"/>
    <property type="match status" value="2"/>
</dbReference>
<reference evidence="6 7" key="1">
    <citation type="submission" date="2019-03" db="EMBL/GenBank/DDBJ databases">
        <title>Genomic Encyclopedia of Type Strains, Phase IV (KMG-IV): sequencing the most valuable type-strain genomes for metagenomic binning, comparative biology and taxonomic classification.</title>
        <authorList>
            <person name="Goeker M."/>
        </authorList>
    </citation>
    <scope>NUCLEOTIDE SEQUENCE [LARGE SCALE GENOMIC DNA]</scope>
    <source>
        <strain evidence="6 7">DSM 46770</strain>
    </source>
</reference>
<protein>
    <submittedName>
        <fullName evidence="6">Phosphopantetheine binding protein</fullName>
    </submittedName>
</protein>
<dbReference type="AlphaFoldDB" id="A0A4R6UT20"/>
<dbReference type="GO" id="GO:0031177">
    <property type="term" value="F:phosphopantetheine binding"/>
    <property type="evidence" value="ECO:0007669"/>
    <property type="project" value="InterPro"/>
</dbReference>
<dbReference type="GO" id="GO:0008610">
    <property type="term" value="P:lipid biosynthetic process"/>
    <property type="evidence" value="ECO:0007669"/>
    <property type="project" value="UniProtKB-ARBA"/>
</dbReference>
<dbReference type="EMBL" id="SNYN01000013">
    <property type="protein sequence ID" value="TDQ50272.1"/>
    <property type="molecule type" value="Genomic_DNA"/>
</dbReference>
<dbReference type="SUPFAM" id="SSF47336">
    <property type="entry name" value="ACP-like"/>
    <property type="match status" value="2"/>
</dbReference>
<dbReference type="GO" id="GO:0043041">
    <property type="term" value="P:amino acid activation for nonribosomal peptide biosynthetic process"/>
    <property type="evidence" value="ECO:0007669"/>
    <property type="project" value="TreeGrafter"/>
</dbReference>
<dbReference type="PANTHER" id="PTHR45527:SF1">
    <property type="entry name" value="FATTY ACID SYNTHASE"/>
    <property type="match status" value="1"/>
</dbReference>
<evidence type="ECO:0000256" key="3">
    <source>
        <dbReference type="ARBA" id="ARBA00022553"/>
    </source>
</evidence>
<comment type="caution">
    <text evidence="6">The sequence shown here is derived from an EMBL/GenBank/DDBJ whole genome shotgun (WGS) entry which is preliminary data.</text>
</comment>
<dbReference type="InterPro" id="IPR001242">
    <property type="entry name" value="Condensation_dom"/>
</dbReference>
<dbReference type="InterPro" id="IPR057737">
    <property type="entry name" value="Condensation_MtbB-like"/>
</dbReference>
<keyword evidence="4" id="KW-0436">Ligase</keyword>
<dbReference type="CDD" id="cd19535">
    <property type="entry name" value="Cyc_NRPS"/>
    <property type="match status" value="1"/>
</dbReference>
<dbReference type="InterPro" id="IPR009081">
    <property type="entry name" value="PP-bd_ACP"/>
</dbReference>
<accession>A0A4R6UT20</accession>